<evidence type="ECO:0000259" key="4">
    <source>
        <dbReference type="Pfam" id="PF00441"/>
    </source>
</evidence>
<dbReference type="InterPro" id="IPR036250">
    <property type="entry name" value="AcylCo_DH-like_C"/>
</dbReference>
<name>A0AAU9L1R3_9STRA</name>
<comment type="pathway">
    <text evidence="1">Lipid metabolism.</text>
</comment>
<keyword evidence="3" id="KW-0560">Oxidoreductase</keyword>
<evidence type="ECO:0000256" key="1">
    <source>
        <dbReference type="ARBA" id="ARBA00005189"/>
    </source>
</evidence>
<evidence type="ECO:0000256" key="2">
    <source>
        <dbReference type="ARBA" id="ARBA00022630"/>
    </source>
</evidence>
<dbReference type="Pfam" id="PF00441">
    <property type="entry name" value="Acyl-CoA_dh_1"/>
    <property type="match status" value="1"/>
</dbReference>
<protein>
    <recommendedName>
        <fullName evidence="4">Acyl-CoA dehydrogenase/oxidase C-terminal domain-containing protein</fullName>
    </recommendedName>
</protein>
<dbReference type="Gene3D" id="1.20.140.10">
    <property type="entry name" value="Butyryl-CoA Dehydrogenase, subunit A, domain 3"/>
    <property type="match status" value="1"/>
</dbReference>
<dbReference type="SUPFAM" id="SSF47203">
    <property type="entry name" value="Acyl-CoA dehydrogenase C-terminal domain-like"/>
    <property type="match status" value="1"/>
</dbReference>
<dbReference type="Proteomes" id="UP001160483">
    <property type="component" value="Unassembled WGS sequence"/>
</dbReference>
<keyword evidence="2" id="KW-0285">Flavoprotein</keyword>
<dbReference type="EMBL" id="CAKKTJ010000292">
    <property type="protein sequence ID" value="CAH0479088.1"/>
    <property type="molecule type" value="Genomic_DNA"/>
</dbReference>
<evidence type="ECO:0000313" key="6">
    <source>
        <dbReference type="Proteomes" id="UP001160483"/>
    </source>
</evidence>
<dbReference type="PANTHER" id="PTHR43884">
    <property type="entry name" value="ACYL-COA DEHYDROGENASE"/>
    <property type="match status" value="1"/>
</dbReference>
<sequence>MHRLRYAIATGKLSEGRIGIAAQQLGITESVYHHATPYLFQWQQLAAIGDFQRCQHAKIAVELASARLLVYNAAQLKDVGHDVAQASCMARLHASRVAERTSSRYIELLGGVGVPKQLMTARSFTETARSAPSMAARATLNRAYRTINKAGARLDLTDLY</sequence>
<dbReference type="PANTHER" id="PTHR43884:SF1">
    <property type="entry name" value="SHORT_BRANCHED CHAIN SPECIFIC ACYL-COA DEHYDROGENASE, MITOCHONDRIAL"/>
    <property type="match status" value="1"/>
</dbReference>
<evidence type="ECO:0000256" key="3">
    <source>
        <dbReference type="ARBA" id="ARBA00023002"/>
    </source>
</evidence>
<dbReference type="GO" id="GO:0005739">
    <property type="term" value="C:mitochondrion"/>
    <property type="evidence" value="ECO:0007669"/>
    <property type="project" value="TreeGrafter"/>
</dbReference>
<organism evidence="5 6">
    <name type="scientific">Peronospora belbahrii</name>
    <dbReference type="NCBI Taxonomy" id="622444"/>
    <lineage>
        <taxon>Eukaryota</taxon>
        <taxon>Sar</taxon>
        <taxon>Stramenopiles</taxon>
        <taxon>Oomycota</taxon>
        <taxon>Peronosporomycetes</taxon>
        <taxon>Peronosporales</taxon>
        <taxon>Peronosporaceae</taxon>
        <taxon>Peronospora</taxon>
    </lineage>
</organism>
<dbReference type="InterPro" id="IPR009075">
    <property type="entry name" value="AcylCo_DH/oxidase_C"/>
</dbReference>
<gene>
    <name evidence="5" type="ORF">PBS003_LOCUS5754</name>
</gene>
<proteinExistence type="predicted"/>
<reference evidence="5" key="1">
    <citation type="submission" date="2021-11" db="EMBL/GenBank/DDBJ databases">
        <authorList>
            <person name="Islam A."/>
            <person name="Islam S."/>
            <person name="Flora M.S."/>
            <person name="Rahman M."/>
            <person name="Ziaur R.M."/>
            <person name="Epstein J.H."/>
            <person name="Hassan M."/>
            <person name="Klassen M."/>
            <person name="Woodard K."/>
            <person name="Webb A."/>
            <person name="Webby R.J."/>
            <person name="El Zowalaty M.E."/>
        </authorList>
    </citation>
    <scope>NUCLEOTIDE SEQUENCE</scope>
    <source>
        <strain evidence="5">Pbs3</strain>
    </source>
</reference>
<dbReference type="AlphaFoldDB" id="A0AAU9L1R3"/>
<feature type="domain" description="Acyl-CoA dehydrogenase/oxidase C-terminal" evidence="4">
    <location>
        <begin position="8"/>
        <end position="130"/>
    </location>
</feature>
<comment type="caution">
    <text evidence="5">The sequence shown here is derived from an EMBL/GenBank/DDBJ whole genome shotgun (WGS) entry which is preliminary data.</text>
</comment>
<accession>A0AAU9L1R3</accession>
<evidence type="ECO:0000313" key="5">
    <source>
        <dbReference type="EMBL" id="CAH0479088.1"/>
    </source>
</evidence>
<dbReference type="GO" id="GO:0003995">
    <property type="term" value="F:acyl-CoA dehydrogenase activity"/>
    <property type="evidence" value="ECO:0007669"/>
    <property type="project" value="TreeGrafter"/>
</dbReference>